<protein>
    <submittedName>
        <fullName evidence="4">ABC transporter substrate-binding protein</fullName>
    </submittedName>
</protein>
<keyword evidence="5" id="KW-1185">Reference proteome</keyword>
<comment type="similarity">
    <text evidence="1">Belongs to the bacterial solute-binding protein 3 family.</text>
</comment>
<sequence>MSVLIMPVMSNTSWVLLLKPALLRVLLAAFMVLASSHASSRSLEDVQESGELSVAVYRDFPPYSWEADGKAMGFDVDIARTLAKGLGVRLHLHWMIPDENLDDDLRNHVWKGHYLARIEDEPMLRRDVADVMLRVPYDREFAFKVDQDGRVINDLVHFFAPYQRERWELLIDRQQIESIENLAIFMYDKVGVEIDSLPDFYLTSAFRGKVRNNVVHFTTTADAVTALGTGEVAGVMGMKSQLEWGMQQLGNPERYQLADIPMPNLVSRYWEVGMAVKDDHRSLAYALEDVVTAMINSGDMKKLVAQYGVEFLKTEQSLVQEQAE</sequence>
<dbReference type="Proteomes" id="UP001620597">
    <property type="component" value="Unassembled WGS sequence"/>
</dbReference>
<evidence type="ECO:0000256" key="1">
    <source>
        <dbReference type="ARBA" id="ARBA00010333"/>
    </source>
</evidence>
<keyword evidence="2" id="KW-0732">Signal</keyword>
<dbReference type="InterPro" id="IPR001638">
    <property type="entry name" value="Solute-binding_3/MltF_N"/>
</dbReference>
<dbReference type="SUPFAM" id="SSF53850">
    <property type="entry name" value="Periplasmic binding protein-like II"/>
    <property type="match status" value="1"/>
</dbReference>
<organism evidence="4 5">
    <name type="scientific">Oceanobacter antarcticus</name>
    <dbReference type="NCBI Taxonomy" id="3133425"/>
    <lineage>
        <taxon>Bacteria</taxon>
        <taxon>Pseudomonadati</taxon>
        <taxon>Pseudomonadota</taxon>
        <taxon>Gammaproteobacteria</taxon>
        <taxon>Oceanospirillales</taxon>
        <taxon>Oceanospirillaceae</taxon>
        <taxon>Oceanobacter</taxon>
    </lineage>
</organism>
<proteinExistence type="inferred from homology"/>
<evidence type="ECO:0000313" key="4">
    <source>
        <dbReference type="EMBL" id="MFK4754349.1"/>
    </source>
</evidence>
<comment type="caution">
    <text evidence="4">The sequence shown here is derived from an EMBL/GenBank/DDBJ whole genome shotgun (WGS) entry which is preliminary data.</text>
</comment>
<dbReference type="SMART" id="SM00062">
    <property type="entry name" value="PBPb"/>
    <property type="match status" value="1"/>
</dbReference>
<reference evidence="4 5" key="1">
    <citation type="submission" date="2024-03" db="EMBL/GenBank/DDBJ databases">
        <title>High-quality draft genome sequence of Oceanobacter sp. wDCs-4.</title>
        <authorList>
            <person name="Dong C."/>
        </authorList>
    </citation>
    <scope>NUCLEOTIDE SEQUENCE [LARGE SCALE GENOMIC DNA]</scope>
    <source>
        <strain evidence="5">wDCs-4</strain>
    </source>
</reference>
<accession>A0ABW8NMY3</accession>
<dbReference type="Gene3D" id="3.40.190.10">
    <property type="entry name" value="Periplasmic binding protein-like II"/>
    <property type="match status" value="3"/>
</dbReference>
<feature type="domain" description="Solute-binding protein family 3/N-terminal" evidence="3">
    <location>
        <begin position="51"/>
        <end position="310"/>
    </location>
</feature>
<dbReference type="RefSeq" id="WP_416207233.1">
    <property type="nucleotide sequence ID" value="NZ_JBBKTX010000029.1"/>
</dbReference>
<name>A0ABW8NMY3_9GAMM</name>
<evidence type="ECO:0000259" key="3">
    <source>
        <dbReference type="SMART" id="SM00062"/>
    </source>
</evidence>
<evidence type="ECO:0000313" key="5">
    <source>
        <dbReference type="Proteomes" id="UP001620597"/>
    </source>
</evidence>
<dbReference type="PANTHER" id="PTHR35936">
    <property type="entry name" value="MEMBRANE-BOUND LYTIC MUREIN TRANSGLYCOSYLASE F"/>
    <property type="match status" value="1"/>
</dbReference>
<dbReference type="PANTHER" id="PTHR35936:SF17">
    <property type="entry name" value="ARGININE-BINDING EXTRACELLULAR PROTEIN ARTP"/>
    <property type="match status" value="1"/>
</dbReference>
<gene>
    <name evidence="4" type="ORF">WG929_18235</name>
</gene>
<dbReference type="Pfam" id="PF00497">
    <property type="entry name" value="SBP_bac_3"/>
    <property type="match status" value="1"/>
</dbReference>
<dbReference type="EMBL" id="JBBKTX010000029">
    <property type="protein sequence ID" value="MFK4754349.1"/>
    <property type="molecule type" value="Genomic_DNA"/>
</dbReference>
<evidence type="ECO:0000256" key="2">
    <source>
        <dbReference type="ARBA" id="ARBA00022729"/>
    </source>
</evidence>